<dbReference type="EC" id="6.1.1.15" evidence="1"/>
<dbReference type="InterPro" id="IPR009068">
    <property type="entry name" value="uS15_NS1_RNA-bd_sf"/>
</dbReference>
<keyword evidence="5" id="KW-0648">Protein biosynthesis</keyword>
<dbReference type="FunFam" id="3.30.930.10:FF:000023">
    <property type="entry name" value="Proline--tRNA ligase"/>
    <property type="match status" value="1"/>
</dbReference>
<reference evidence="12 13" key="1">
    <citation type="journal article" date="2020" name="G3 (Bethesda)">
        <title>Improved Reference Genome for Cyclotella cryptica CCMP332, a Model for Cell Wall Morphogenesis, Salinity Adaptation, and Lipid Production in Diatoms (Bacillariophyta).</title>
        <authorList>
            <person name="Roberts W.R."/>
            <person name="Downey K.M."/>
            <person name="Ruck E.C."/>
            <person name="Traller J.C."/>
            <person name="Alverson A.J."/>
        </authorList>
    </citation>
    <scope>NUCLEOTIDE SEQUENCE [LARGE SCALE GENOMIC DNA]</scope>
    <source>
        <strain evidence="12 13">CCMP332</strain>
    </source>
</reference>
<evidence type="ECO:0000313" key="12">
    <source>
        <dbReference type="EMBL" id="KAL3804374.1"/>
    </source>
</evidence>
<dbReference type="InterPro" id="IPR002314">
    <property type="entry name" value="aa-tRNA-synt_IIb"/>
</dbReference>
<sequence length="662" mass="73714">MAATSALMTRAFRVLPTARTARMHTAALGGLCQSHTRMAGIQRAARQSTCLPLPRSFRHRVSTRFLSQTASSPESTSLSNEARQELESKIKAKGDAIRAMKEDGVSKQDLAPHVAELLELKSQLDPLSSSSPAPTTTQKAKPDTKQTKSDTEESDYITSRSENYSKWYNDIIRVCDLAEPSPVRGCMVIKPWGMSIWDQIRNDLDARIKEHGAENAYFPLLIPKSFLSKEAEHVDGFAKECAVVTHHRLTVDTTEGPNKGGLIADPEAELEDPLIIRPTSETMIWNMFKKWIVSHRDLPLKVNQWANVMRWEMRTRPFLRTSEFLWQEGHTAHATAEGAIQDSKDMLDQYAELCRDLLAIPVIKGAKSPSERFAGAEETFTIEALMQNGWALQSGTSHFLGQSFGKAFDVTFQDAEGKQQDVWGTSWGVSTRLIGALIMTHSDDAGLVLPPRVAPVQVVVVPIPPKKNDEEGRIALNNALDTLVADLKGKGLKVKVDDRDYVRNGAKYFEWERKGVPLRIELGPRDVKGGVCVFKYRVGKEDKETVSLDEAATKAVDGLDELQGYLLEAAKERLAAGINLMATYEQMKEALEKDEASEYNGPGLYLVPWKCDATNEEKIKEECKATIRCYPTDVNEAGMWKGKKCFYSGEDATHMALFGRAF</sequence>
<dbReference type="GO" id="GO:0006412">
    <property type="term" value="P:translation"/>
    <property type="evidence" value="ECO:0007669"/>
    <property type="project" value="UniProtKB-KW"/>
</dbReference>
<dbReference type="InterPro" id="IPR017449">
    <property type="entry name" value="Pro-tRNA_synth_II"/>
</dbReference>
<protein>
    <recommendedName>
        <fullName evidence="1">proline--tRNA ligase</fullName>
        <ecNumber evidence="1">6.1.1.15</ecNumber>
    </recommendedName>
    <alternativeName>
        <fullName evidence="7">Prolyl-tRNA synthetase</fullName>
    </alternativeName>
</protein>
<evidence type="ECO:0000256" key="1">
    <source>
        <dbReference type="ARBA" id="ARBA00012831"/>
    </source>
</evidence>
<dbReference type="Gene3D" id="3.30.110.30">
    <property type="entry name" value="C-terminal domain of ProRS"/>
    <property type="match status" value="1"/>
</dbReference>
<dbReference type="InterPro" id="IPR006195">
    <property type="entry name" value="aa-tRNA-synth_II"/>
</dbReference>
<keyword evidence="4" id="KW-0067">ATP-binding</keyword>
<dbReference type="SUPFAM" id="SSF64586">
    <property type="entry name" value="C-terminal domain of ProRS"/>
    <property type="match status" value="1"/>
</dbReference>
<dbReference type="GO" id="GO:0005524">
    <property type="term" value="F:ATP binding"/>
    <property type="evidence" value="ECO:0007669"/>
    <property type="project" value="UniProtKB-KW"/>
</dbReference>
<organism evidence="12 13">
    <name type="scientific">Cyclotella cryptica</name>
    <dbReference type="NCBI Taxonomy" id="29204"/>
    <lineage>
        <taxon>Eukaryota</taxon>
        <taxon>Sar</taxon>
        <taxon>Stramenopiles</taxon>
        <taxon>Ochrophyta</taxon>
        <taxon>Bacillariophyta</taxon>
        <taxon>Coscinodiscophyceae</taxon>
        <taxon>Thalassiosirophycidae</taxon>
        <taxon>Stephanodiscales</taxon>
        <taxon>Stephanodiscaceae</taxon>
        <taxon>Cyclotella</taxon>
    </lineage>
</organism>
<dbReference type="EMBL" id="JABMIG020000008">
    <property type="protein sequence ID" value="KAL3804374.1"/>
    <property type="molecule type" value="Genomic_DNA"/>
</dbReference>
<dbReference type="Gene3D" id="3.40.50.800">
    <property type="entry name" value="Anticodon-binding domain"/>
    <property type="match status" value="1"/>
</dbReference>
<dbReference type="HAMAP" id="MF_01571">
    <property type="entry name" value="Pro_tRNA_synth_type3"/>
    <property type="match status" value="1"/>
</dbReference>
<evidence type="ECO:0000313" key="13">
    <source>
        <dbReference type="Proteomes" id="UP001516023"/>
    </source>
</evidence>
<dbReference type="Pfam" id="PF09180">
    <property type="entry name" value="ProRS-C_1"/>
    <property type="match status" value="1"/>
</dbReference>
<dbReference type="AlphaFoldDB" id="A0ABD3QWP8"/>
<dbReference type="InterPro" id="IPR004499">
    <property type="entry name" value="Pro-tRNA-ligase_IIa_arc-type"/>
</dbReference>
<evidence type="ECO:0000256" key="2">
    <source>
        <dbReference type="ARBA" id="ARBA00022598"/>
    </source>
</evidence>
<accession>A0ABD3QWP8</accession>
<evidence type="ECO:0000256" key="4">
    <source>
        <dbReference type="ARBA" id="ARBA00022840"/>
    </source>
</evidence>
<evidence type="ECO:0000259" key="11">
    <source>
        <dbReference type="PROSITE" id="PS51185"/>
    </source>
</evidence>
<feature type="region of interest" description="Disordered" evidence="9">
    <location>
        <begin position="123"/>
        <end position="157"/>
    </location>
</feature>
<name>A0ABD3QWP8_9STRA</name>
<dbReference type="SMART" id="SM00946">
    <property type="entry name" value="ProRS-C_1"/>
    <property type="match status" value="1"/>
</dbReference>
<feature type="region of interest" description="Disordered" evidence="9">
    <location>
        <begin position="65"/>
        <end position="84"/>
    </location>
</feature>
<dbReference type="InterPro" id="IPR033721">
    <property type="entry name" value="ProRS_core_arch_euk"/>
</dbReference>
<feature type="compositionally biased region" description="Polar residues" evidence="9">
    <location>
        <begin position="65"/>
        <end position="81"/>
    </location>
</feature>
<feature type="compositionally biased region" description="Low complexity" evidence="9">
    <location>
        <begin position="123"/>
        <end position="139"/>
    </location>
</feature>
<dbReference type="SMART" id="SM00991">
    <property type="entry name" value="WHEP-TRS"/>
    <property type="match status" value="1"/>
</dbReference>
<dbReference type="Gene3D" id="3.30.930.10">
    <property type="entry name" value="Bira Bifunctional Protein, Domain 2"/>
    <property type="match status" value="1"/>
</dbReference>
<dbReference type="CDD" id="cd00778">
    <property type="entry name" value="ProRS_core_arch_euk"/>
    <property type="match status" value="1"/>
</dbReference>
<dbReference type="Pfam" id="PF03129">
    <property type="entry name" value="HGTP_anticodon"/>
    <property type="match status" value="1"/>
</dbReference>
<dbReference type="InterPro" id="IPR004154">
    <property type="entry name" value="Anticodon-bd"/>
</dbReference>
<comment type="catalytic activity">
    <reaction evidence="8">
        <text>tRNA(Pro) + L-proline + ATP = L-prolyl-tRNA(Pro) + AMP + diphosphate</text>
        <dbReference type="Rhea" id="RHEA:14305"/>
        <dbReference type="Rhea" id="RHEA-COMP:9700"/>
        <dbReference type="Rhea" id="RHEA-COMP:9702"/>
        <dbReference type="ChEBI" id="CHEBI:30616"/>
        <dbReference type="ChEBI" id="CHEBI:33019"/>
        <dbReference type="ChEBI" id="CHEBI:60039"/>
        <dbReference type="ChEBI" id="CHEBI:78442"/>
        <dbReference type="ChEBI" id="CHEBI:78532"/>
        <dbReference type="ChEBI" id="CHEBI:456215"/>
        <dbReference type="EC" id="6.1.1.15"/>
    </reaction>
</comment>
<dbReference type="Gene3D" id="1.10.287.10">
    <property type="entry name" value="S15/NS1, RNA-binding"/>
    <property type="match status" value="1"/>
</dbReference>
<dbReference type="PROSITE" id="PS51185">
    <property type="entry name" value="WHEP_TRS_2"/>
    <property type="match status" value="1"/>
</dbReference>
<proteinExistence type="inferred from homology"/>
<gene>
    <name evidence="12" type="ORF">HJC23_011302</name>
</gene>
<dbReference type="SUPFAM" id="SSF55681">
    <property type="entry name" value="Class II aaRS and biotin synthetases"/>
    <property type="match status" value="1"/>
</dbReference>
<dbReference type="Pfam" id="PF00587">
    <property type="entry name" value="tRNA-synt_2b"/>
    <property type="match status" value="1"/>
</dbReference>
<dbReference type="InterPro" id="IPR016061">
    <property type="entry name" value="Pro-tRNA_ligase_II_C"/>
</dbReference>
<keyword evidence="6" id="KW-0030">Aminoacyl-tRNA synthetase</keyword>
<evidence type="ECO:0000256" key="7">
    <source>
        <dbReference type="ARBA" id="ARBA00029731"/>
    </source>
</evidence>
<dbReference type="SUPFAM" id="SSF52954">
    <property type="entry name" value="Class II aaRS ABD-related"/>
    <property type="match status" value="1"/>
</dbReference>
<evidence type="ECO:0000256" key="3">
    <source>
        <dbReference type="ARBA" id="ARBA00022741"/>
    </source>
</evidence>
<dbReference type="Proteomes" id="UP001516023">
    <property type="component" value="Unassembled WGS sequence"/>
</dbReference>
<dbReference type="PANTHER" id="PTHR43382">
    <property type="entry name" value="PROLYL-TRNA SYNTHETASE"/>
    <property type="match status" value="1"/>
</dbReference>
<evidence type="ECO:0000256" key="5">
    <source>
        <dbReference type="ARBA" id="ARBA00022917"/>
    </source>
</evidence>
<feature type="compositionally biased region" description="Basic and acidic residues" evidence="9">
    <location>
        <begin position="140"/>
        <end position="151"/>
    </location>
</feature>
<comment type="caution">
    <text evidence="12">The sequence shown here is derived from an EMBL/GenBank/DDBJ whole genome shotgun (WGS) entry which is preliminary data.</text>
</comment>
<evidence type="ECO:0000259" key="10">
    <source>
        <dbReference type="PROSITE" id="PS50862"/>
    </source>
</evidence>
<evidence type="ECO:0000256" key="6">
    <source>
        <dbReference type="ARBA" id="ARBA00023146"/>
    </source>
</evidence>
<feature type="domain" description="Aminoacyl-transfer RNA synthetases class-II family profile" evidence="10">
    <location>
        <begin position="193"/>
        <end position="450"/>
    </location>
</feature>
<evidence type="ECO:0000256" key="8">
    <source>
        <dbReference type="ARBA" id="ARBA00047671"/>
    </source>
</evidence>
<dbReference type="GO" id="GO:0004827">
    <property type="term" value="F:proline-tRNA ligase activity"/>
    <property type="evidence" value="ECO:0007669"/>
    <property type="project" value="UniProtKB-EC"/>
</dbReference>
<evidence type="ECO:0000256" key="9">
    <source>
        <dbReference type="SAM" id="MobiDB-lite"/>
    </source>
</evidence>
<keyword evidence="2" id="KW-0436">Ligase</keyword>
<dbReference type="PANTHER" id="PTHR43382:SF3">
    <property type="entry name" value="PROLINE--TRNA LIGASE, CHLOROPLASTIC_MITOCHONDRIAL"/>
    <property type="match status" value="1"/>
</dbReference>
<dbReference type="InterPro" id="IPR045864">
    <property type="entry name" value="aa-tRNA-synth_II/BPL/LPL"/>
</dbReference>
<dbReference type="Pfam" id="PF00458">
    <property type="entry name" value="WHEP-TRS"/>
    <property type="match status" value="1"/>
</dbReference>
<keyword evidence="3" id="KW-0547">Nucleotide-binding</keyword>
<dbReference type="NCBIfam" id="TIGR00408">
    <property type="entry name" value="proS_fam_I"/>
    <property type="match status" value="1"/>
</dbReference>
<dbReference type="InterPro" id="IPR036621">
    <property type="entry name" value="Anticodon-bd_dom_sf"/>
</dbReference>
<keyword evidence="13" id="KW-1185">Reference proteome</keyword>
<dbReference type="PROSITE" id="PS50862">
    <property type="entry name" value="AA_TRNA_LIGASE_II"/>
    <property type="match status" value="1"/>
</dbReference>
<dbReference type="InterPro" id="IPR000738">
    <property type="entry name" value="WHEP-TRS_dom"/>
</dbReference>
<dbReference type="SUPFAM" id="SSF47060">
    <property type="entry name" value="S15/NS1 RNA-binding domain"/>
    <property type="match status" value="1"/>
</dbReference>
<feature type="domain" description="WHEP-TRS" evidence="11">
    <location>
        <begin position="82"/>
        <end position="138"/>
    </location>
</feature>